<sequence length="881" mass="99733">MKQYDKKFTDNHCSDFVIFIDGKQCVARSGQSILQIARENGIYIPTLCDLSKLSPTGACRMCIVEEENGNVIASCKSYPNPSLKPVRFRTNTEKLQKYRNQIMSFLCINHPLECGVCDKSGECELQDKVLESKVSIQPYFAIQKQQDFVHFHNKIYNEGLCIMCERCARTCNEFVGNNVLTVLSGGFHSKIGVDFNAYCEDCDECVSVCPTGAMFSQRFTYTSNAWELDKRDSICLHCSLRCELRYEVKCNIDSQQEVYRIKNDAHIKQLCHAGRHNFLRQNPFSDTFLHASAIDSYVAYPFIKNPLAKDFLLAEVLDRVEALRIGTNVTNEEAYLANMLATKAKKKLYCNEALRYSEFLQILTALSLEDSKDNSLIQDIRTNAHAQNVVIVLGSYLYDEMPVLRSDLAKNALKKGSKNVWISTIAEERFQSDLSLKYEVHTELGIAILLLHVFKEKLQRNIMLNQGTTDNRMCKIIESTREALAWLNELDLAYIIAETAISEYELERLQNLCNYEAPLEAQVHANEQQSQRNIYVASNMNCADIRILVGQDFYLCDDYRIIAKILSAIHHAIGENISLISYDNIHGIGAICDLDYDEGLFHSVLGIRCNAEFSIAPMPYAPYIVSQDSKEYCPSSNADNMDSSVDSSNTDLPSCCLSQESLQNYCPILPLQFLEGTYIDAHLNLVKLQPSFVDNGFGGISNAMPQGVGYQNPNLDLLDICREYLELSEEYLIEISQKLPFIKGKKEFCFDTLQSSLQCPSLMSQSYKDFTIAYPKEINFSESGGIFIYKAAMSGNFSFYRNEYYSKQFATNGDVVHGILKVSEQFCIASKLQDSEIITLQIGRQAIRVKVLLTSFLKGMVAVLASDVIVDSNKYFGFKRI</sequence>
<dbReference type="Gene3D" id="3.30.70.20">
    <property type="match status" value="1"/>
</dbReference>
<feature type="domain" description="4Fe-4S ferredoxin-type" evidence="6">
    <location>
        <begin position="189"/>
        <end position="219"/>
    </location>
</feature>
<dbReference type="PANTHER" id="PTHR24960">
    <property type="entry name" value="PHOTOSYSTEM I IRON-SULFUR CENTER-RELATED"/>
    <property type="match status" value="1"/>
</dbReference>
<dbReference type="Pfam" id="PF13510">
    <property type="entry name" value="Fer2_4"/>
    <property type="match status" value="1"/>
</dbReference>
<dbReference type="AlphaFoldDB" id="A0A3D8J8J9"/>
<dbReference type="InterPro" id="IPR017896">
    <property type="entry name" value="4Fe4S_Fe-S-bd"/>
</dbReference>
<dbReference type="InterPro" id="IPR019574">
    <property type="entry name" value="NADH_UbQ_OxRdtase_Gsu_4Fe4S-bd"/>
</dbReference>
<dbReference type="PROSITE" id="PS00198">
    <property type="entry name" value="4FE4S_FER_1"/>
    <property type="match status" value="1"/>
</dbReference>
<comment type="caution">
    <text evidence="8">The sequence shown here is derived from an EMBL/GenBank/DDBJ whole genome shotgun (WGS) entry which is preliminary data.</text>
</comment>
<dbReference type="GO" id="GO:0051539">
    <property type="term" value="F:4 iron, 4 sulfur cluster binding"/>
    <property type="evidence" value="ECO:0007669"/>
    <property type="project" value="UniProtKB-KW"/>
</dbReference>
<dbReference type="SUPFAM" id="SSF54862">
    <property type="entry name" value="4Fe-4S ferredoxins"/>
    <property type="match status" value="1"/>
</dbReference>
<evidence type="ECO:0000256" key="3">
    <source>
        <dbReference type="ARBA" id="ARBA00022723"/>
    </source>
</evidence>
<reference evidence="8 9" key="1">
    <citation type="submission" date="2018-04" db="EMBL/GenBank/DDBJ databases">
        <title>Novel Campyloabacter and Helicobacter Species and Strains.</title>
        <authorList>
            <person name="Mannion A.J."/>
            <person name="Shen Z."/>
            <person name="Fox J.G."/>
        </authorList>
    </citation>
    <scope>NUCLEOTIDE SEQUENCE [LARGE SCALE GENOMIC DNA]</scope>
    <source>
        <strain evidence="8 9">MIT 97-5075</strain>
    </source>
</reference>
<proteinExistence type="predicted"/>
<evidence type="ECO:0000259" key="6">
    <source>
        <dbReference type="PROSITE" id="PS51379"/>
    </source>
</evidence>
<dbReference type="GO" id="GO:0042773">
    <property type="term" value="P:ATP synthesis coupled electron transport"/>
    <property type="evidence" value="ECO:0007669"/>
    <property type="project" value="InterPro"/>
</dbReference>
<dbReference type="GO" id="GO:0008137">
    <property type="term" value="F:NADH dehydrogenase (ubiquinone) activity"/>
    <property type="evidence" value="ECO:0007669"/>
    <property type="project" value="InterPro"/>
</dbReference>
<evidence type="ECO:0000259" key="7">
    <source>
        <dbReference type="PROSITE" id="PS51839"/>
    </source>
</evidence>
<dbReference type="Pfam" id="PF10588">
    <property type="entry name" value="NADH-G_4Fe-4S_3"/>
    <property type="match status" value="1"/>
</dbReference>
<dbReference type="Proteomes" id="UP000256424">
    <property type="component" value="Unassembled WGS sequence"/>
</dbReference>
<dbReference type="CDD" id="cd00207">
    <property type="entry name" value="fer2"/>
    <property type="match status" value="1"/>
</dbReference>
<evidence type="ECO:0000313" key="9">
    <source>
        <dbReference type="Proteomes" id="UP000256424"/>
    </source>
</evidence>
<dbReference type="OrthoDB" id="9816402at2"/>
<dbReference type="SUPFAM" id="SSF54292">
    <property type="entry name" value="2Fe-2S ferredoxin-like"/>
    <property type="match status" value="1"/>
</dbReference>
<evidence type="ECO:0000256" key="1">
    <source>
        <dbReference type="ARBA" id="ARBA00001966"/>
    </source>
</evidence>
<dbReference type="InterPro" id="IPR001041">
    <property type="entry name" value="2Fe-2S_ferredoxin-type"/>
</dbReference>
<dbReference type="Gene3D" id="3.10.20.740">
    <property type="match status" value="1"/>
</dbReference>
<dbReference type="GO" id="GO:0016491">
    <property type="term" value="F:oxidoreductase activity"/>
    <property type="evidence" value="ECO:0007669"/>
    <property type="project" value="InterPro"/>
</dbReference>
<feature type="domain" description="4Fe-4S His(Cys)3-ligated-type" evidence="7">
    <location>
        <begin position="94"/>
        <end position="133"/>
    </location>
</feature>
<dbReference type="SMART" id="SM00929">
    <property type="entry name" value="NADH-G_4Fe-4S_3"/>
    <property type="match status" value="1"/>
</dbReference>
<keyword evidence="9" id="KW-1185">Reference proteome</keyword>
<name>A0A3D8J8J9_9HELI</name>
<dbReference type="GO" id="GO:0046872">
    <property type="term" value="F:metal ion binding"/>
    <property type="evidence" value="ECO:0007669"/>
    <property type="project" value="UniProtKB-KW"/>
</dbReference>
<gene>
    <name evidence="8" type="ORF">CQA66_02265</name>
</gene>
<organism evidence="8 9">
    <name type="scientific">Helicobacter aurati</name>
    <dbReference type="NCBI Taxonomy" id="137778"/>
    <lineage>
        <taxon>Bacteria</taxon>
        <taxon>Pseudomonadati</taxon>
        <taxon>Campylobacterota</taxon>
        <taxon>Epsilonproteobacteria</taxon>
        <taxon>Campylobacterales</taxon>
        <taxon>Helicobacteraceae</taxon>
        <taxon>Helicobacter</taxon>
    </lineage>
</organism>
<evidence type="ECO:0000256" key="2">
    <source>
        <dbReference type="ARBA" id="ARBA00022485"/>
    </source>
</evidence>
<evidence type="ECO:0000256" key="5">
    <source>
        <dbReference type="ARBA" id="ARBA00023014"/>
    </source>
</evidence>
<accession>A0A3D8J8J9</accession>
<dbReference type="InterPro" id="IPR036010">
    <property type="entry name" value="2Fe-2S_ferredoxin-like_sf"/>
</dbReference>
<dbReference type="EMBL" id="NXLW01000003">
    <property type="protein sequence ID" value="RDU73181.1"/>
    <property type="molecule type" value="Genomic_DNA"/>
</dbReference>
<evidence type="ECO:0000313" key="8">
    <source>
        <dbReference type="EMBL" id="RDU73181.1"/>
    </source>
</evidence>
<dbReference type="PROSITE" id="PS51839">
    <property type="entry name" value="4FE4S_HC3"/>
    <property type="match status" value="1"/>
</dbReference>
<dbReference type="SUPFAM" id="SSF53706">
    <property type="entry name" value="Formate dehydrogenase/DMSO reductase, domains 1-3"/>
    <property type="match status" value="1"/>
</dbReference>
<dbReference type="InterPro" id="IPR050157">
    <property type="entry name" value="PSI_iron-sulfur_center"/>
</dbReference>
<dbReference type="InterPro" id="IPR000283">
    <property type="entry name" value="NADH_UbQ_OxRdtase_75kDa_su_CS"/>
</dbReference>
<dbReference type="PROSITE" id="PS00641">
    <property type="entry name" value="COMPLEX1_75K_1"/>
    <property type="match status" value="1"/>
</dbReference>
<protein>
    <submittedName>
        <fullName evidence="8">NADH-ubiquinone oxidoreductase</fullName>
    </submittedName>
</protein>
<dbReference type="GO" id="GO:0016020">
    <property type="term" value="C:membrane"/>
    <property type="evidence" value="ECO:0007669"/>
    <property type="project" value="InterPro"/>
</dbReference>
<keyword evidence="4" id="KW-0408">Iron</keyword>
<keyword evidence="3" id="KW-0479">Metal-binding</keyword>
<dbReference type="RefSeq" id="WP_104763281.1">
    <property type="nucleotide sequence ID" value="NZ_FZPM01000017.1"/>
</dbReference>
<keyword evidence="5" id="KW-0411">Iron-sulfur</keyword>
<comment type="cofactor">
    <cofactor evidence="1">
        <name>[4Fe-4S] cluster</name>
        <dbReference type="ChEBI" id="CHEBI:49883"/>
    </cofactor>
</comment>
<dbReference type="PANTHER" id="PTHR24960:SF84">
    <property type="entry name" value="HYDROGENASE SUBUNIT"/>
    <property type="match status" value="1"/>
</dbReference>
<dbReference type="InterPro" id="IPR017900">
    <property type="entry name" value="4Fe4S_Fe_S_CS"/>
</dbReference>
<keyword evidence="8" id="KW-0830">Ubiquinone</keyword>
<keyword evidence="2" id="KW-0004">4Fe-4S</keyword>
<evidence type="ECO:0000256" key="4">
    <source>
        <dbReference type="ARBA" id="ARBA00023004"/>
    </source>
</evidence>
<dbReference type="PROSITE" id="PS51379">
    <property type="entry name" value="4FE4S_FER_2"/>
    <property type="match status" value="1"/>
</dbReference>